<dbReference type="PROSITE" id="PS51679">
    <property type="entry name" value="SAM_MT_C5"/>
    <property type="match status" value="1"/>
</dbReference>
<keyword evidence="10" id="KW-1185">Reference proteome</keyword>
<sequence length="404" mass="44948">MTANAQSTEARPLRFISLFSGCGGLDLGFIQAGFTPVAAFDIWPLAVENYHNNIGDHAHIWDLSNGRLPHKIDCDVVVAGSPCQGFSTVGKRNLDDPRNHLLQAAVKIAIGVKPKIMVFENVLGILQGDHKEYWNLAHKKLNSAGYKTDTLILDARNVGTPQSRKRAFLIAWKKSISVDVEVEPREAVHLMDTLSGVSMLPNHEPKSFSIDSSEYEIAKKILPGQKLCNVRGGSASVHTWDIPNVFGQVTKDEKEVLLSIMKLRRRIRRRSFGDADPVTPKDVYLDLKRKVSDDINSLINKGYLRKFESYVDLKNTFNGKYRRPAVDGASYTVDTRFGDPRCFLHPVEHRGFSVREAARVQGFPDSYVFHGPIQEQFRLVGNAVPPSMGLVIGNMVSKALSGKP</sequence>
<keyword evidence="3 6" id="KW-0949">S-adenosyl-L-methionine</keyword>
<dbReference type="SUPFAM" id="SSF53335">
    <property type="entry name" value="S-adenosyl-L-methionine-dependent methyltransferases"/>
    <property type="match status" value="1"/>
</dbReference>
<dbReference type="PANTHER" id="PTHR10629:SF52">
    <property type="entry name" value="DNA (CYTOSINE-5)-METHYLTRANSFERASE 1"/>
    <property type="match status" value="1"/>
</dbReference>
<dbReference type="GO" id="GO:0003886">
    <property type="term" value="F:DNA (cytosine-5-)-methyltransferase activity"/>
    <property type="evidence" value="ECO:0007669"/>
    <property type="project" value="UniProtKB-EC"/>
</dbReference>
<keyword evidence="4" id="KW-0680">Restriction system</keyword>
<dbReference type="InterPro" id="IPR050390">
    <property type="entry name" value="C5-Methyltransferase"/>
</dbReference>
<dbReference type="InterPro" id="IPR029063">
    <property type="entry name" value="SAM-dependent_MTases_sf"/>
</dbReference>
<feature type="active site" evidence="6">
    <location>
        <position position="83"/>
    </location>
</feature>
<reference evidence="9 10" key="1">
    <citation type="submission" date="2015-09" db="EMBL/GenBank/DDBJ databases">
        <title>Genome announcement of multiple Pseudomonas syringae strains.</title>
        <authorList>
            <person name="Thakur S."/>
            <person name="Wang P.W."/>
            <person name="Gong Y."/>
            <person name="Weir B.S."/>
            <person name="Guttman D.S."/>
        </authorList>
    </citation>
    <scope>NUCLEOTIDE SEQUENCE [LARGE SCALE GENOMIC DNA]</scope>
    <source>
        <strain evidence="9 10">ICMP17001</strain>
    </source>
</reference>
<comment type="caution">
    <text evidence="9">The sequence shown here is derived from an EMBL/GenBank/DDBJ whole genome shotgun (WGS) entry which is preliminary data.</text>
</comment>
<dbReference type="PRINTS" id="PR00105">
    <property type="entry name" value="C5METTRFRASE"/>
</dbReference>
<dbReference type="AlphaFoldDB" id="A0A0P9NE38"/>
<organism evidence="9 10">
    <name type="scientific">Pseudomonas syringae pv. coryli</name>
    <dbReference type="NCBI Taxonomy" id="317659"/>
    <lineage>
        <taxon>Bacteria</taxon>
        <taxon>Pseudomonadati</taxon>
        <taxon>Pseudomonadota</taxon>
        <taxon>Gammaproteobacteria</taxon>
        <taxon>Pseudomonadales</taxon>
        <taxon>Pseudomonadaceae</taxon>
        <taxon>Pseudomonas</taxon>
    </lineage>
</organism>
<gene>
    <name evidence="9" type="ORF">ALO75_03235</name>
</gene>
<dbReference type="InterPro" id="IPR001525">
    <property type="entry name" value="C5_MeTfrase"/>
</dbReference>
<dbReference type="GO" id="GO:0003677">
    <property type="term" value="F:DNA binding"/>
    <property type="evidence" value="ECO:0007669"/>
    <property type="project" value="TreeGrafter"/>
</dbReference>
<dbReference type="PROSITE" id="PS00095">
    <property type="entry name" value="C5_MTASE_2"/>
    <property type="match status" value="1"/>
</dbReference>
<dbReference type="InterPro" id="IPR018117">
    <property type="entry name" value="C5_DNA_meth_AS"/>
</dbReference>
<dbReference type="PATRIC" id="fig|317659.3.peg.5031"/>
<evidence type="ECO:0000313" key="9">
    <source>
        <dbReference type="EMBL" id="KPW96703.1"/>
    </source>
</evidence>
<protein>
    <recommendedName>
        <fullName evidence="8">Cytosine-specific methyltransferase</fullName>
        <ecNumber evidence="8">2.1.1.37</ecNumber>
    </recommendedName>
</protein>
<dbReference type="Proteomes" id="UP000051335">
    <property type="component" value="Unassembled WGS sequence"/>
</dbReference>
<name>A0A0P9NE38_9PSED</name>
<dbReference type="PROSITE" id="PS00094">
    <property type="entry name" value="C5_MTASE_1"/>
    <property type="match status" value="1"/>
</dbReference>
<evidence type="ECO:0000256" key="3">
    <source>
        <dbReference type="ARBA" id="ARBA00022691"/>
    </source>
</evidence>
<dbReference type="GO" id="GO:0044027">
    <property type="term" value="P:negative regulation of gene expression via chromosomal CpG island methylation"/>
    <property type="evidence" value="ECO:0007669"/>
    <property type="project" value="TreeGrafter"/>
</dbReference>
<dbReference type="GO" id="GO:0032259">
    <property type="term" value="P:methylation"/>
    <property type="evidence" value="ECO:0007669"/>
    <property type="project" value="UniProtKB-KW"/>
</dbReference>
<dbReference type="Gene3D" id="3.40.50.150">
    <property type="entry name" value="Vaccinia Virus protein VP39"/>
    <property type="match status" value="1"/>
</dbReference>
<evidence type="ECO:0000256" key="1">
    <source>
        <dbReference type="ARBA" id="ARBA00022603"/>
    </source>
</evidence>
<proteinExistence type="inferred from homology"/>
<evidence type="ECO:0000256" key="2">
    <source>
        <dbReference type="ARBA" id="ARBA00022679"/>
    </source>
</evidence>
<evidence type="ECO:0000256" key="5">
    <source>
        <dbReference type="ARBA" id="ARBA00047422"/>
    </source>
</evidence>
<dbReference type="Gene3D" id="3.90.120.10">
    <property type="entry name" value="DNA Methylase, subunit A, domain 2"/>
    <property type="match status" value="1"/>
</dbReference>
<evidence type="ECO:0000256" key="4">
    <source>
        <dbReference type="ARBA" id="ARBA00022747"/>
    </source>
</evidence>
<keyword evidence="2 6" id="KW-0808">Transferase</keyword>
<dbReference type="EMBL" id="LJQC01000644">
    <property type="protein sequence ID" value="KPW96703.1"/>
    <property type="molecule type" value="Genomic_DNA"/>
</dbReference>
<evidence type="ECO:0000256" key="6">
    <source>
        <dbReference type="PROSITE-ProRule" id="PRU01016"/>
    </source>
</evidence>
<keyword evidence="1 6" id="KW-0489">Methyltransferase</keyword>
<evidence type="ECO:0000256" key="7">
    <source>
        <dbReference type="RuleBase" id="RU000416"/>
    </source>
</evidence>
<dbReference type="GO" id="GO:0009307">
    <property type="term" value="P:DNA restriction-modification system"/>
    <property type="evidence" value="ECO:0007669"/>
    <property type="project" value="UniProtKB-KW"/>
</dbReference>
<comment type="similarity">
    <text evidence="6 7">Belongs to the class I-like SAM-binding methyltransferase superfamily. C5-methyltransferase family.</text>
</comment>
<evidence type="ECO:0000313" key="10">
    <source>
        <dbReference type="Proteomes" id="UP000051335"/>
    </source>
</evidence>
<dbReference type="NCBIfam" id="TIGR00675">
    <property type="entry name" value="dcm"/>
    <property type="match status" value="1"/>
</dbReference>
<dbReference type="RefSeq" id="WP_082100855.1">
    <property type="nucleotide sequence ID" value="NZ_LJQC01000644.1"/>
</dbReference>
<dbReference type="Pfam" id="PF00145">
    <property type="entry name" value="DNA_methylase"/>
    <property type="match status" value="1"/>
</dbReference>
<comment type="catalytic activity">
    <reaction evidence="5 8">
        <text>a 2'-deoxycytidine in DNA + S-adenosyl-L-methionine = a 5-methyl-2'-deoxycytidine in DNA + S-adenosyl-L-homocysteine + H(+)</text>
        <dbReference type="Rhea" id="RHEA:13681"/>
        <dbReference type="Rhea" id="RHEA-COMP:11369"/>
        <dbReference type="Rhea" id="RHEA-COMP:11370"/>
        <dbReference type="ChEBI" id="CHEBI:15378"/>
        <dbReference type="ChEBI" id="CHEBI:57856"/>
        <dbReference type="ChEBI" id="CHEBI:59789"/>
        <dbReference type="ChEBI" id="CHEBI:85452"/>
        <dbReference type="ChEBI" id="CHEBI:85454"/>
        <dbReference type="EC" id="2.1.1.37"/>
    </reaction>
</comment>
<dbReference type="InterPro" id="IPR031303">
    <property type="entry name" value="C5_meth_CS"/>
</dbReference>
<dbReference type="PANTHER" id="PTHR10629">
    <property type="entry name" value="CYTOSINE-SPECIFIC METHYLTRANSFERASE"/>
    <property type="match status" value="1"/>
</dbReference>
<evidence type="ECO:0000256" key="8">
    <source>
        <dbReference type="RuleBase" id="RU000417"/>
    </source>
</evidence>
<accession>A0A0P9NE38</accession>
<dbReference type="EC" id="2.1.1.37" evidence="8"/>